<sequence length="520" mass="58834">MEQIIPENYYWLCCRTTSVSELGDKLVGKRQLDLTTKTRIMTENDLDADQSREIYREVAKLENWKELILAWEGSNDHIVQFLLEELWKKYPKEEPKYSNGNTETGQRSDTISRRNSHDNMEAAEGRNRKPDRENHTSPLLKKAPGDAQGDEEETLKASPENRNVCFPITLVLTPAFVYFAIIITITLAGASALLVRDLGQMQSNSSSTLPSSGKKLSSLIIENTIDAYPVLLGNNTTDGATTEIPVSSISAYDGDNFAIKNWSSASPKIRKSPPGAFNIFKLTDLVTNLEIHDPRNISSARKNPDRPYLLIVRNNSHDWENLNTTIPGSVQNIAFNGSINPENVTAVIETFRHSLANITFIFGNMLCGEFANFEISLNRSTVEIPLLREMQFVGDDNCCHVFQFVAYYLSFKNIKVLKLVGNHIMPDSVSFIKEILRLSQNTLEHLILQNVSFCNNCNAFENLYFPNMKHAELVFRLGVNEPFRQDIWAAFNRIMPENCNSHNPDTKSLVVKCPFKKLTN</sequence>
<name>A0A8J2KXJ0_9HEXA</name>
<keyword evidence="2" id="KW-0812">Transmembrane</keyword>
<dbReference type="AlphaFoldDB" id="A0A8J2KXJ0"/>
<dbReference type="EMBL" id="CAJVCH010264912">
    <property type="protein sequence ID" value="CAG7734200.1"/>
    <property type="molecule type" value="Genomic_DNA"/>
</dbReference>
<feature type="compositionally biased region" description="Basic and acidic residues" evidence="1">
    <location>
        <begin position="110"/>
        <end position="135"/>
    </location>
</feature>
<accession>A0A8J2KXJ0</accession>
<evidence type="ECO:0000313" key="4">
    <source>
        <dbReference type="Proteomes" id="UP000708208"/>
    </source>
</evidence>
<evidence type="ECO:0000313" key="3">
    <source>
        <dbReference type="EMBL" id="CAG7734200.1"/>
    </source>
</evidence>
<keyword evidence="2" id="KW-1133">Transmembrane helix</keyword>
<protein>
    <submittedName>
        <fullName evidence="3">Uncharacterized protein</fullName>
    </submittedName>
</protein>
<comment type="caution">
    <text evidence="3">The sequence shown here is derived from an EMBL/GenBank/DDBJ whole genome shotgun (WGS) entry which is preliminary data.</text>
</comment>
<organism evidence="3 4">
    <name type="scientific">Allacma fusca</name>
    <dbReference type="NCBI Taxonomy" id="39272"/>
    <lineage>
        <taxon>Eukaryota</taxon>
        <taxon>Metazoa</taxon>
        <taxon>Ecdysozoa</taxon>
        <taxon>Arthropoda</taxon>
        <taxon>Hexapoda</taxon>
        <taxon>Collembola</taxon>
        <taxon>Symphypleona</taxon>
        <taxon>Sminthuridae</taxon>
        <taxon>Allacma</taxon>
    </lineage>
</organism>
<keyword evidence="2" id="KW-0472">Membrane</keyword>
<dbReference type="Proteomes" id="UP000708208">
    <property type="component" value="Unassembled WGS sequence"/>
</dbReference>
<reference evidence="3" key="1">
    <citation type="submission" date="2021-06" db="EMBL/GenBank/DDBJ databases">
        <authorList>
            <person name="Hodson N. C."/>
            <person name="Mongue J. A."/>
            <person name="Jaron S. K."/>
        </authorList>
    </citation>
    <scope>NUCLEOTIDE SEQUENCE</scope>
</reference>
<evidence type="ECO:0000256" key="2">
    <source>
        <dbReference type="SAM" id="Phobius"/>
    </source>
</evidence>
<feature type="transmembrane region" description="Helical" evidence="2">
    <location>
        <begin position="175"/>
        <end position="195"/>
    </location>
</feature>
<proteinExistence type="predicted"/>
<keyword evidence="4" id="KW-1185">Reference proteome</keyword>
<feature type="compositionally biased region" description="Polar residues" evidence="1">
    <location>
        <begin position="98"/>
        <end position="109"/>
    </location>
</feature>
<feature type="region of interest" description="Disordered" evidence="1">
    <location>
        <begin position="93"/>
        <end position="156"/>
    </location>
</feature>
<gene>
    <name evidence="3" type="ORF">AFUS01_LOCUS22602</name>
</gene>
<evidence type="ECO:0000256" key="1">
    <source>
        <dbReference type="SAM" id="MobiDB-lite"/>
    </source>
</evidence>